<sequence length="302" mass="33737">MSAYEYTDFSVWLQYLMDTELSPILPPPDNEVPSEKKETPSNIFLLLVFHCRFSVRIGLSQTSVTQNLLVGDLENIGKEKELNNDQRINYILCRTKEMVIDFARSCGCDGGKLISISESISERAEEKMDKGLEGSDATNADDNNMSFMRESPETPAFDIQRFVETMVTVPSPAEPAIDSFHHSNVANRLDAMPSPVDIQMLSPRPDSPNSSTSSLELADTEYNTTLDFSMTSTPYYRGPIVPVVPMMSPMYPALISPVYPVHTTAHSFIASPVFPMPMGFSPVYPGPVYPMFPHLYPTVFHQ</sequence>
<evidence type="ECO:0000313" key="1">
    <source>
        <dbReference type="EMBL" id="ULT97074.1"/>
    </source>
</evidence>
<evidence type="ECO:0000313" key="2">
    <source>
        <dbReference type="Proteomes" id="UP000827892"/>
    </source>
</evidence>
<accession>A0AAE9D6N6</accession>
<dbReference type="Proteomes" id="UP000827892">
    <property type="component" value="Chromosome IV"/>
</dbReference>
<organism evidence="1 2">
    <name type="scientific">Caenorhabditis briggsae</name>
    <dbReference type="NCBI Taxonomy" id="6238"/>
    <lineage>
        <taxon>Eukaryota</taxon>
        <taxon>Metazoa</taxon>
        <taxon>Ecdysozoa</taxon>
        <taxon>Nematoda</taxon>
        <taxon>Chromadorea</taxon>
        <taxon>Rhabditida</taxon>
        <taxon>Rhabditina</taxon>
        <taxon>Rhabditomorpha</taxon>
        <taxon>Rhabditoidea</taxon>
        <taxon>Rhabditidae</taxon>
        <taxon>Peloderinae</taxon>
        <taxon>Caenorhabditis</taxon>
    </lineage>
</organism>
<name>A0AAE9D6N6_CAEBR</name>
<proteinExistence type="predicted"/>
<protein>
    <submittedName>
        <fullName evidence="1">Uncharacterized protein</fullName>
    </submittedName>
</protein>
<reference evidence="1 2" key="1">
    <citation type="submission" date="2022-05" db="EMBL/GenBank/DDBJ databases">
        <title>Chromosome-level reference genomes for two strains of Caenorhabditis briggsae: an improved platform for comparative genomics.</title>
        <authorList>
            <person name="Stevens L."/>
            <person name="Andersen E.C."/>
        </authorList>
    </citation>
    <scope>NUCLEOTIDE SEQUENCE [LARGE SCALE GENOMIC DNA]</scope>
    <source>
        <strain evidence="1">QX1410_ONT</strain>
        <tissue evidence="1">Whole-organism</tissue>
    </source>
</reference>
<dbReference type="AlphaFoldDB" id="A0AAE9D6N6"/>
<dbReference type="EMBL" id="CP090894">
    <property type="protein sequence ID" value="ULT97074.1"/>
    <property type="molecule type" value="Genomic_DNA"/>
</dbReference>
<gene>
    <name evidence="1" type="ORF">L3Y34_005118</name>
</gene>